<feature type="region of interest" description="Disordered" evidence="3">
    <location>
        <begin position="1"/>
        <end position="42"/>
    </location>
</feature>
<keyword evidence="6" id="KW-1185">Reference proteome</keyword>
<dbReference type="Proteomes" id="UP000005237">
    <property type="component" value="Unassembled WGS sequence"/>
</dbReference>
<dbReference type="InterPro" id="IPR036291">
    <property type="entry name" value="NAD(P)-bd_dom_sf"/>
</dbReference>
<dbReference type="SUPFAM" id="SSF51735">
    <property type="entry name" value="NAD(P)-binding Rossmann-fold domains"/>
    <property type="match status" value="1"/>
</dbReference>
<dbReference type="AlphaFoldDB" id="A0A8R1I4Z6"/>
<keyword evidence="2" id="KW-0560">Oxidoreductase</keyword>
<dbReference type="Pfam" id="PF01073">
    <property type="entry name" value="3Beta_HSD"/>
    <property type="match status" value="1"/>
</dbReference>
<name>A0A8R1I4Z6_CAEJA</name>
<evidence type="ECO:0000256" key="3">
    <source>
        <dbReference type="SAM" id="MobiDB-lite"/>
    </source>
</evidence>
<dbReference type="InterPro" id="IPR002225">
    <property type="entry name" value="3Beta_OHSteriod_DH/Estase"/>
</dbReference>
<dbReference type="PANTHER" id="PTHR43245:SF51">
    <property type="entry name" value="SHORT CHAIN DEHYDROGENASE_REDUCTASE FAMILY 42E, MEMBER 2"/>
    <property type="match status" value="1"/>
</dbReference>
<dbReference type="GO" id="GO:0006694">
    <property type="term" value="P:steroid biosynthetic process"/>
    <property type="evidence" value="ECO:0007669"/>
    <property type="project" value="InterPro"/>
</dbReference>
<dbReference type="InterPro" id="IPR050177">
    <property type="entry name" value="Lipid_A_modif_metabolic_enz"/>
</dbReference>
<reference evidence="5" key="2">
    <citation type="submission" date="2022-06" db="UniProtKB">
        <authorList>
            <consortium name="EnsemblMetazoa"/>
        </authorList>
    </citation>
    <scope>IDENTIFICATION</scope>
    <source>
        <strain evidence="5">DF5081</strain>
    </source>
</reference>
<evidence type="ECO:0000256" key="1">
    <source>
        <dbReference type="ARBA" id="ARBA00009219"/>
    </source>
</evidence>
<evidence type="ECO:0000259" key="4">
    <source>
        <dbReference type="Pfam" id="PF01073"/>
    </source>
</evidence>
<dbReference type="GO" id="GO:0016616">
    <property type="term" value="F:oxidoreductase activity, acting on the CH-OH group of donors, NAD or NADP as acceptor"/>
    <property type="evidence" value="ECO:0007669"/>
    <property type="project" value="InterPro"/>
</dbReference>
<evidence type="ECO:0000313" key="5">
    <source>
        <dbReference type="EnsemblMetazoa" id="CJA14565b.1"/>
    </source>
</evidence>
<feature type="domain" description="3-beta hydroxysteroid dehydrogenase/isomerase" evidence="4">
    <location>
        <begin position="164"/>
        <end position="380"/>
    </location>
</feature>
<sequence length="448" mass="51296">MSVRRMSKRVKSELVRSLSTMSPRRRNHEDYEEEEYEGRNRNDMDERRKGAFNFKIFMKKKEEPKLLHILITGGSGHIAAHLVDAFAQQVREEVRREAMSKIESDIPKFRQSHRKESVANVRKSWVSSRLEAEVTKLMHSRLQITLVDIIEPDYGLIRPYTSHVKASFTDEYIMKSVLKHVDTVIHLAAVGMTGHYAHDRKACMDINATGTMNLLSWAKSSGVKRFIYTSSIGVIFNGKPLKNVNEIVTYPESFYNFYCESKAQAEQIVVKASTCDLRTVVLRFNGIYGPGEKRVTERVVDFMISGWWIGMCKPNGKEAQTQLSSVANCVQGILKAEKAMRGLDSLHGQIYNIMDKEPAGTFTFWQPLNDGLGFARKMINIPVWVIRPMAWLSQWIANTLKVDPIVSLLEVDLLLNDTTFDLKKSRNDRYVSRNSCRTSCREEENLGV</sequence>
<dbReference type="Gene3D" id="3.40.50.720">
    <property type="entry name" value="NAD(P)-binding Rossmann-like Domain"/>
    <property type="match status" value="1"/>
</dbReference>
<organism evidence="5 6">
    <name type="scientific">Caenorhabditis japonica</name>
    <dbReference type="NCBI Taxonomy" id="281687"/>
    <lineage>
        <taxon>Eukaryota</taxon>
        <taxon>Metazoa</taxon>
        <taxon>Ecdysozoa</taxon>
        <taxon>Nematoda</taxon>
        <taxon>Chromadorea</taxon>
        <taxon>Rhabditida</taxon>
        <taxon>Rhabditina</taxon>
        <taxon>Rhabditomorpha</taxon>
        <taxon>Rhabditoidea</taxon>
        <taxon>Rhabditidae</taxon>
        <taxon>Peloderinae</taxon>
        <taxon>Caenorhabditis</taxon>
    </lineage>
</organism>
<comment type="similarity">
    <text evidence="1">Belongs to the 3-beta-HSD family.</text>
</comment>
<proteinExistence type="inferred from homology"/>
<dbReference type="PANTHER" id="PTHR43245">
    <property type="entry name" value="BIFUNCTIONAL POLYMYXIN RESISTANCE PROTEIN ARNA"/>
    <property type="match status" value="1"/>
</dbReference>
<accession>A0A8R1I4Z6</accession>
<protein>
    <submittedName>
        <fullName evidence="5">3Beta_HSD domain-containing protein</fullName>
    </submittedName>
</protein>
<reference evidence="6" key="1">
    <citation type="submission" date="2010-08" db="EMBL/GenBank/DDBJ databases">
        <authorList>
            <consortium name="Caenorhabditis japonica Sequencing Consortium"/>
            <person name="Wilson R.K."/>
        </authorList>
    </citation>
    <scope>NUCLEOTIDE SEQUENCE [LARGE SCALE GENOMIC DNA]</scope>
    <source>
        <strain evidence="6">DF5081</strain>
    </source>
</reference>
<evidence type="ECO:0000313" key="6">
    <source>
        <dbReference type="Proteomes" id="UP000005237"/>
    </source>
</evidence>
<evidence type="ECO:0000256" key="2">
    <source>
        <dbReference type="ARBA" id="ARBA00023002"/>
    </source>
</evidence>
<dbReference type="EnsemblMetazoa" id="CJA14565b.1">
    <property type="protein sequence ID" value="CJA14565b.1"/>
    <property type="gene ID" value="WBGene00133769"/>
</dbReference>